<dbReference type="EMBL" id="LAUZ02000043">
    <property type="protein sequence ID" value="KKF01140.1"/>
    <property type="molecule type" value="Genomic_DNA"/>
</dbReference>
<gene>
    <name evidence="2" type="ORF">WN67_15295</name>
</gene>
<protein>
    <submittedName>
        <fullName evidence="2">Uncharacterized protein</fullName>
    </submittedName>
</protein>
<comment type="caution">
    <text evidence="2">The sequence shown here is derived from an EMBL/GenBank/DDBJ whole genome shotgun (WGS) entry which is preliminary data.</text>
</comment>
<feature type="compositionally biased region" description="Polar residues" evidence="1">
    <location>
        <begin position="102"/>
        <end position="111"/>
    </location>
</feature>
<reference evidence="2 3" key="1">
    <citation type="journal article" date="2015" name="Genome Announc.">
        <title>Draft Genome Sequence of Mycobacterium obuense Strain UC1, Isolated from Patient Sputum.</title>
        <authorList>
            <person name="Greninger A.L."/>
            <person name="Cunningham G."/>
            <person name="Hsu E.D."/>
            <person name="Yu J.M."/>
            <person name="Chiu C.Y."/>
            <person name="Miller S."/>
        </authorList>
    </citation>
    <scope>NUCLEOTIDE SEQUENCE [LARGE SCALE GENOMIC DNA]</scope>
    <source>
        <strain evidence="2 3">UC1</strain>
    </source>
</reference>
<dbReference type="PATRIC" id="fig|1807.13.peg.3640"/>
<feature type="compositionally biased region" description="Basic and acidic residues" evidence="1">
    <location>
        <begin position="43"/>
        <end position="70"/>
    </location>
</feature>
<feature type="compositionally biased region" description="Low complexity" evidence="1">
    <location>
        <begin position="13"/>
        <end position="32"/>
    </location>
</feature>
<dbReference type="AlphaFoldDB" id="A0A0M2JVP8"/>
<evidence type="ECO:0000256" key="1">
    <source>
        <dbReference type="SAM" id="MobiDB-lite"/>
    </source>
</evidence>
<organism evidence="2 3">
    <name type="scientific">Mycolicibacterium obuense</name>
    <dbReference type="NCBI Taxonomy" id="1807"/>
    <lineage>
        <taxon>Bacteria</taxon>
        <taxon>Bacillati</taxon>
        <taxon>Actinomycetota</taxon>
        <taxon>Actinomycetes</taxon>
        <taxon>Mycobacteriales</taxon>
        <taxon>Mycobacteriaceae</taxon>
        <taxon>Mycolicibacterium</taxon>
    </lineage>
</organism>
<accession>A0A0M2JVP8</accession>
<dbReference type="STRING" id="1807.MOBUDSM44075_05246"/>
<evidence type="ECO:0000313" key="2">
    <source>
        <dbReference type="EMBL" id="KKF01140.1"/>
    </source>
</evidence>
<proteinExistence type="predicted"/>
<evidence type="ECO:0000313" key="3">
    <source>
        <dbReference type="Proteomes" id="UP000034150"/>
    </source>
</evidence>
<feature type="region of interest" description="Disordered" evidence="1">
    <location>
        <begin position="13"/>
        <end position="167"/>
    </location>
</feature>
<sequence>MGAAVVAGGQGVAYADSTGSTSGGSASDTSGATAGGGAAGSETSKDTTKETSKESKESKDAKDTKDTKDTDDSDAGKGLGKKDRKNVWADLFKGPKPKPGTETDSSDTPTVLSDDAAEAPGDDDSVKTPPKKRWSWKPADAGASAGDDTESSTVTAPDDVAPTKTTKETKGLKGLLSAITVDAPEAATTPKTLINVSTAKTATVASNAVVTDTEEASTTTVSQGPLVTLFKKFLDAFTGNAPAAPNANSPFAWLAAAVSRRELESQAQQDDPTMVWNGLKVVPVGEPTITSFYGKYTMVPAFPGVLQGKQDFDLVDADGNTVGTIHGLVAINNDIGSGNRSLQIVVLDVTNKADGTNIGVKNGDIPPVGSIFAVVTNGRGGTQYSALAQDGKDVVTYKYITRFGSFRMNPDPFRINYSGADFLTDYEGINRPIHTQDGYYIKPVTDDTLNFTGFVGYEPLFNAIQGTQKFGVYKEGTDELMGTFDGVATVTSDFWGTTSEAIIVTSTDGESGVNAGDIPPVGTVYNIIYWKDEFSYALYYSKPQPGKDITKTLLISQTRKGQVVDELPLSFNASEEPTRSSYTVGDYTFKPTSDITYTGVNGLPPREVIVQGYQQFDVYDSKGVKIGSVDADVSTQWDISRGYSKAILVTDVNSSVNGVGTNKGEVPPVGSIFNMKYMGNSPFGEGYYSMPDPNGDKTRYELRTLFGTIPLPNIYNASKGLADYDFYTPYGKDSAQSNLLSFAGAQSGGLLGANQDLCVLDASACQVA</sequence>
<name>A0A0M2JVP8_9MYCO</name>
<dbReference type="Proteomes" id="UP000034150">
    <property type="component" value="Unassembled WGS sequence"/>
</dbReference>
<keyword evidence="3" id="KW-1185">Reference proteome</keyword>